<feature type="domain" description="Helicase ATP-binding" evidence="18">
    <location>
        <begin position="26"/>
        <end position="195"/>
    </location>
</feature>
<evidence type="ECO:0000259" key="19">
    <source>
        <dbReference type="PROSITE" id="PS51194"/>
    </source>
</evidence>
<evidence type="ECO:0000256" key="1">
    <source>
        <dbReference type="ARBA" id="ARBA00001946"/>
    </source>
</evidence>
<dbReference type="GO" id="GO:0009432">
    <property type="term" value="P:SOS response"/>
    <property type="evidence" value="ECO:0007669"/>
    <property type="project" value="UniProtKB-UniRule"/>
</dbReference>
<dbReference type="GO" id="GO:0030894">
    <property type="term" value="C:replisome"/>
    <property type="evidence" value="ECO:0007669"/>
    <property type="project" value="TreeGrafter"/>
</dbReference>
<evidence type="ECO:0000256" key="4">
    <source>
        <dbReference type="ARBA" id="ARBA00022723"/>
    </source>
</evidence>
<dbReference type="GO" id="GO:0006281">
    <property type="term" value="P:DNA repair"/>
    <property type="evidence" value="ECO:0007669"/>
    <property type="project" value="UniProtKB-KW"/>
</dbReference>
<dbReference type="Pfam" id="PF00270">
    <property type="entry name" value="DEAD"/>
    <property type="match status" value="1"/>
</dbReference>
<dbReference type="Gene3D" id="1.10.150.80">
    <property type="entry name" value="HRDC domain"/>
    <property type="match status" value="1"/>
</dbReference>
<evidence type="ECO:0000256" key="8">
    <source>
        <dbReference type="ARBA" id="ARBA00022806"/>
    </source>
</evidence>
<dbReference type="SMART" id="SM00487">
    <property type="entry name" value="DEXDc"/>
    <property type="match status" value="1"/>
</dbReference>
<dbReference type="FunFam" id="3.40.50.300:FF:000296">
    <property type="entry name" value="ATP-dependent DNA helicase RecQ"/>
    <property type="match status" value="1"/>
</dbReference>
<keyword evidence="5" id="KW-0547">Nucleotide-binding</keyword>
<keyword evidence="14" id="KW-0413">Isomerase</keyword>
<comment type="cofactor">
    <cofactor evidence="1">
        <name>Mg(2+)</name>
        <dbReference type="ChEBI" id="CHEBI:18420"/>
    </cofactor>
</comment>
<dbReference type="GO" id="GO:0046872">
    <property type="term" value="F:metal ion binding"/>
    <property type="evidence" value="ECO:0007669"/>
    <property type="project" value="UniProtKB-KW"/>
</dbReference>
<dbReference type="Pfam" id="PF16124">
    <property type="entry name" value="RecQ_Zn_bind"/>
    <property type="match status" value="1"/>
</dbReference>
<keyword evidence="6" id="KW-0227">DNA damage</keyword>
<dbReference type="GO" id="GO:0006260">
    <property type="term" value="P:DNA replication"/>
    <property type="evidence" value="ECO:0007669"/>
    <property type="project" value="InterPro"/>
</dbReference>
<evidence type="ECO:0000256" key="12">
    <source>
        <dbReference type="ARBA" id="ARBA00023172"/>
    </source>
</evidence>
<evidence type="ECO:0000256" key="9">
    <source>
        <dbReference type="ARBA" id="ARBA00022833"/>
    </source>
</evidence>
<dbReference type="InterPro" id="IPR001650">
    <property type="entry name" value="Helicase_C-like"/>
</dbReference>
<dbReference type="EMBL" id="SIJB01000025">
    <property type="protein sequence ID" value="NBI29536.1"/>
    <property type="molecule type" value="Genomic_DNA"/>
</dbReference>
<dbReference type="NCBIfam" id="TIGR01389">
    <property type="entry name" value="recQ"/>
    <property type="match status" value="1"/>
</dbReference>
<keyword evidence="9" id="KW-0862">Zinc</keyword>
<keyword evidence="10" id="KW-0067">ATP-binding</keyword>
<dbReference type="Gene3D" id="3.40.50.300">
    <property type="entry name" value="P-loop containing nucleotide triphosphate hydrolases"/>
    <property type="match status" value="2"/>
</dbReference>
<dbReference type="GO" id="GO:0003677">
    <property type="term" value="F:DNA binding"/>
    <property type="evidence" value="ECO:0007669"/>
    <property type="project" value="UniProtKB-KW"/>
</dbReference>
<dbReference type="PANTHER" id="PTHR13710:SF105">
    <property type="entry name" value="ATP-DEPENDENT DNA HELICASE Q1"/>
    <property type="match status" value="1"/>
</dbReference>
<dbReference type="GO" id="GO:0006310">
    <property type="term" value="P:DNA recombination"/>
    <property type="evidence" value="ECO:0007669"/>
    <property type="project" value="UniProtKB-UniRule"/>
</dbReference>
<dbReference type="GO" id="GO:0043138">
    <property type="term" value="F:3'-5' DNA helicase activity"/>
    <property type="evidence" value="ECO:0007669"/>
    <property type="project" value="UniProtKB-EC"/>
</dbReference>
<dbReference type="GO" id="GO:0043590">
    <property type="term" value="C:bacterial nucleoid"/>
    <property type="evidence" value="ECO:0007669"/>
    <property type="project" value="TreeGrafter"/>
</dbReference>
<evidence type="ECO:0000259" key="17">
    <source>
        <dbReference type="PROSITE" id="PS50967"/>
    </source>
</evidence>
<sequence>MKRLIYEKLKDVYGYASFKQGQQEMVESILQKKDSVAIMPTGGGKSLCYQLPALIFEGTTFVISPLISLMKDQVDTLNAMGVSSTYINSSVSVKEMNNRLKNISEQKYKLVYIAPERLDSEYFMVRLQNIHIPLIAIDEAHCISQWGHDFRPSYMNIYQLISKLPKRPVIAAFTATATDKVEADIIRNLRLQEPTITKTGYARNNLSFSVLKGVHKQDFLQNYLRDRTDESGVIYASTRKEVDQCYENLKKLGFSVEKYHAGLTEKVRKSNQDLFLFDDIKIIVATNAFGMGIDKSNVRFVIHLNLPKNIESYYQEAGRAGRDGESGECILLFSPQDIITQKYLIEQSEKDDNYKAKEYSQLQQMIDYCHTSNCLQQHIVRYFGDQTYDICHKCSNCKDDRKLTDITNDALKVISCVKRMRERFGVTLTAKVLKGSADSKVKQFKFDQLSTYGLMKEKKEKEVIQLIQLLIADGFLELTESKFPIVKLNNKSIQVLKGEEKVFQKVQIITKKEKSFNYDKDLFEVLRGLRKQIADEENLPPFTIFHDASLVEMCEVRPNNEVAFLAIKGVGQAKFQKYGERFIKCLADFQDSITG</sequence>
<dbReference type="InterPro" id="IPR027417">
    <property type="entry name" value="P-loop_NTPase"/>
</dbReference>
<dbReference type="PANTHER" id="PTHR13710">
    <property type="entry name" value="DNA HELICASE RECQ FAMILY MEMBER"/>
    <property type="match status" value="1"/>
</dbReference>
<dbReference type="GO" id="GO:0005737">
    <property type="term" value="C:cytoplasm"/>
    <property type="evidence" value="ECO:0007669"/>
    <property type="project" value="TreeGrafter"/>
</dbReference>
<dbReference type="SUPFAM" id="SSF46785">
    <property type="entry name" value="Winged helix' DNA-binding domain"/>
    <property type="match status" value="1"/>
</dbReference>
<keyword evidence="7 20" id="KW-0378">Hydrolase</keyword>
<dbReference type="InterPro" id="IPR002121">
    <property type="entry name" value="HRDC_dom"/>
</dbReference>
<feature type="domain" description="HRDC" evidence="17">
    <location>
        <begin position="516"/>
        <end position="595"/>
    </location>
</feature>
<keyword evidence="13" id="KW-0234">DNA repair</keyword>
<dbReference type="InterPro" id="IPR036388">
    <property type="entry name" value="WH-like_DNA-bd_sf"/>
</dbReference>
<dbReference type="InterPro" id="IPR014001">
    <property type="entry name" value="Helicase_ATP-bd"/>
</dbReference>
<keyword evidence="12" id="KW-0233">DNA recombination</keyword>
<dbReference type="InterPro" id="IPR044876">
    <property type="entry name" value="HRDC_dom_sf"/>
</dbReference>
<dbReference type="Proteomes" id="UP000448943">
    <property type="component" value="Unassembled WGS sequence"/>
</dbReference>
<dbReference type="CDD" id="cd17920">
    <property type="entry name" value="DEXHc_RecQ"/>
    <property type="match status" value="1"/>
</dbReference>
<evidence type="ECO:0000256" key="11">
    <source>
        <dbReference type="ARBA" id="ARBA00023125"/>
    </source>
</evidence>
<dbReference type="SMART" id="SM00341">
    <property type="entry name" value="HRDC"/>
    <property type="match status" value="1"/>
</dbReference>
<dbReference type="PROSITE" id="PS50967">
    <property type="entry name" value="HRDC"/>
    <property type="match status" value="1"/>
</dbReference>
<evidence type="ECO:0000256" key="7">
    <source>
        <dbReference type="ARBA" id="ARBA00022801"/>
    </source>
</evidence>
<evidence type="ECO:0000256" key="10">
    <source>
        <dbReference type="ARBA" id="ARBA00022840"/>
    </source>
</evidence>
<evidence type="ECO:0000256" key="14">
    <source>
        <dbReference type="ARBA" id="ARBA00023235"/>
    </source>
</evidence>
<evidence type="ECO:0000259" key="18">
    <source>
        <dbReference type="PROSITE" id="PS51192"/>
    </source>
</evidence>
<evidence type="ECO:0000313" key="21">
    <source>
        <dbReference type="Proteomes" id="UP000448943"/>
    </source>
</evidence>
<dbReference type="InterPro" id="IPR004589">
    <property type="entry name" value="DNA_helicase_ATP-dep_RecQ"/>
</dbReference>
<proteinExistence type="inferred from homology"/>
<comment type="cofactor">
    <cofactor evidence="2">
        <name>Zn(2+)</name>
        <dbReference type="ChEBI" id="CHEBI:29105"/>
    </cofactor>
</comment>
<evidence type="ECO:0000313" key="20">
    <source>
        <dbReference type="EMBL" id="NBI29536.1"/>
    </source>
</evidence>
<dbReference type="InterPro" id="IPR010997">
    <property type="entry name" value="HRDC-like_sf"/>
</dbReference>
<dbReference type="Gene3D" id="1.10.10.10">
    <property type="entry name" value="Winged helix-like DNA-binding domain superfamily/Winged helix DNA-binding domain"/>
    <property type="match status" value="1"/>
</dbReference>
<evidence type="ECO:0000256" key="15">
    <source>
        <dbReference type="ARBA" id="ARBA00034617"/>
    </source>
</evidence>
<comment type="caution">
    <text evidence="20">The sequence shown here is derived from an EMBL/GenBank/DDBJ whole genome shotgun (WGS) entry which is preliminary data.</text>
</comment>
<dbReference type="GO" id="GO:0009378">
    <property type="term" value="F:four-way junction helicase activity"/>
    <property type="evidence" value="ECO:0007669"/>
    <property type="project" value="TreeGrafter"/>
</dbReference>
<evidence type="ECO:0000256" key="3">
    <source>
        <dbReference type="ARBA" id="ARBA00005446"/>
    </source>
</evidence>
<dbReference type="InterPro" id="IPR011545">
    <property type="entry name" value="DEAD/DEAH_box_helicase_dom"/>
</dbReference>
<keyword evidence="8 20" id="KW-0347">Helicase</keyword>
<dbReference type="PROSITE" id="PS51192">
    <property type="entry name" value="HELICASE_ATP_BIND_1"/>
    <property type="match status" value="1"/>
</dbReference>
<gene>
    <name evidence="20" type="primary">recQ</name>
    <name evidence="20" type="ORF">ERL59_11260</name>
</gene>
<dbReference type="EC" id="5.6.2.4" evidence="16"/>
<keyword evidence="4" id="KW-0479">Metal-binding</keyword>
<dbReference type="InterPro" id="IPR036390">
    <property type="entry name" value="WH_DNA-bd_sf"/>
</dbReference>
<keyword evidence="21" id="KW-1185">Reference proteome</keyword>
<feature type="domain" description="Helicase C-terminal" evidence="19">
    <location>
        <begin position="218"/>
        <end position="366"/>
    </location>
</feature>
<dbReference type="FunFam" id="1.10.150.80:FF:000002">
    <property type="entry name" value="ATP-dependent DNA helicase RecQ"/>
    <property type="match status" value="1"/>
</dbReference>
<reference evidence="20 21" key="1">
    <citation type="submission" date="2019-01" db="EMBL/GenBank/DDBJ databases">
        <title>Chengkuizengella sp. nov., isolated from deep-sea sediment of East Pacific Ocean.</title>
        <authorList>
            <person name="Yang J."/>
            <person name="Lai Q."/>
            <person name="Shao Z."/>
        </authorList>
    </citation>
    <scope>NUCLEOTIDE SEQUENCE [LARGE SCALE GENOMIC DNA]</scope>
    <source>
        <strain evidence="20 21">YPA3-1-1</strain>
    </source>
</reference>
<dbReference type="Pfam" id="PF00271">
    <property type="entry name" value="Helicase_C"/>
    <property type="match status" value="1"/>
</dbReference>
<dbReference type="SUPFAM" id="SSF52540">
    <property type="entry name" value="P-loop containing nucleoside triphosphate hydrolases"/>
    <property type="match status" value="1"/>
</dbReference>
<protein>
    <recommendedName>
        <fullName evidence="16">DNA helicase RecQ</fullName>
        <ecNumber evidence="16">5.6.2.4</ecNumber>
    </recommendedName>
</protein>
<dbReference type="SUPFAM" id="SSF47819">
    <property type="entry name" value="HRDC-like"/>
    <property type="match status" value="1"/>
</dbReference>
<dbReference type="Pfam" id="PF09382">
    <property type="entry name" value="RQC"/>
    <property type="match status" value="1"/>
</dbReference>
<dbReference type="InterPro" id="IPR018982">
    <property type="entry name" value="RQC_domain"/>
</dbReference>
<organism evidence="20 21">
    <name type="scientific">Chengkuizengella marina</name>
    <dbReference type="NCBI Taxonomy" id="2507566"/>
    <lineage>
        <taxon>Bacteria</taxon>
        <taxon>Bacillati</taxon>
        <taxon>Bacillota</taxon>
        <taxon>Bacilli</taxon>
        <taxon>Bacillales</taxon>
        <taxon>Paenibacillaceae</taxon>
        <taxon>Chengkuizengella</taxon>
    </lineage>
</organism>
<dbReference type="InterPro" id="IPR006293">
    <property type="entry name" value="DNA_helicase_ATP-dep_RecQ_bac"/>
</dbReference>
<keyword evidence="11" id="KW-0238">DNA-binding</keyword>
<dbReference type="GO" id="GO:0005524">
    <property type="term" value="F:ATP binding"/>
    <property type="evidence" value="ECO:0007669"/>
    <property type="project" value="UniProtKB-KW"/>
</dbReference>
<dbReference type="AlphaFoldDB" id="A0A6N9Q3Z6"/>
<dbReference type="SMART" id="SM00490">
    <property type="entry name" value="HELICc"/>
    <property type="match status" value="1"/>
</dbReference>
<name>A0A6N9Q3Z6_9BACL</name>
<evidence type="ECO:0000256" key="16">
    <source>
        <dbReference type="NCBIfam" id="TIGR01389"/>
    </source>
</evidence>
<comment type="similarity">
    <text evidence="3">Belongs to the helicase family. RecQ subfamily.</text>
</comment>
<dbReference type="PROSITE" id="PS51194">
    <property type="entry name" value="HELICASE_CTER"/>
    <property type="match status" value="1"/>
</dbReference>
<evidence type="ECO:0000256" key="6">
    <source>
        <dbReference type="ARBA" id="ARBA00022763"/>
    </source>
</evidence>
<dbReference type="RefSeq" id="WP_160646340.1">
    <property type="nucleotide sequence ID" value="NZ_SIJB01000025.1"/>
</dbReference>
<dbReference type="NCBIfam" id="TIGR00614">
    <property type="entry name" value="recQ_fam"/>
    <property type="match status" value="1"/>
</dbReference>
<dbReference type="GO" id="GO:0016787">
    <property type="term" value="F:hydrolase activity"/>
    <property type="evidence" value="ECO:0007669"/>
    <property type="project" value="UniProtKB-KW"/>
</dbReference>
<dbReference type="InterPro" id="IPR032284">
    <property type="entry name" value="RecQ_Zn-bd"/>
</dbReference>
<dbReference type="Pfam" id="PF00570">
    <property type="entry name" value="HRDC"/>
    <property type="match status" value="1"/>
</dbReference>
<evidence type="ECO:0000256" key="2">
    <source>
        <dbReference type="ARBA" id="ARBA00001947"/>
    </source>
</evidence>
<evidence type="ECO:0000256" key="13">
    <source>
        <dbReference type="ARBA" id="ARBA00023204"/>
    </source>
</evidence>
<evidence type="ECO:0000256" key="5">
    <source>
        <dbReference type="ARBA" id="ARBA00022741"/>
    </source>
</evidence>
<comment type="catalytic activity">
    <reaction evidence="15">
        <text>Couples ATP hydrolysis with the unwinding of duplex DNA by translocating in the 3'-5' direction.</text>
        <dbReference type="EC" id="5.6.2.4"/>
    </reaction>
</comment>
<dbReference type="SMART" id="SM00956">
    <property type="entry name" value="RQC"/>
    <property type="match status" value="1"/>
</dbReference>
<accession>A0A6N9Q3Z6</accession>
<dbReference type="OrthoDB" id="9763310at2"/>